<keyword evidence="9" id="KW-1185">Reference proteome</keyword>
<evidence type="ECO:0000313" key="8">
    <source>
        <dbReference type="EMBL" id="NKY57029.1"/>
    </source>
</evidence>
<gene>
    <name evidence="8" type="ORF">HGA15_12850</name>
</gene>
<comment type="pathway">
    <text evidence="2">Isoprenoid biosynthesis.</text>
</comment>
<comment type="similarity">
    <text evidence="3 7">Belongs to the FPP/GGPP synthase family.</text>
</comment>
<dbReference type="SFLD" id="SFLDS00005">
    <property type="entry name" value="Isoprenoid_Synthase_Type_I"/>
    <property type="match status" value="1"/>
</dbReference>
<evidence type="ECO:0000313" key="9">
    <source>
        <dbReference type="Proteomes" id="UP000570678"/>
    </source>
</evidence>
<dbReference type="GO" id="GO:0008299">
    <property type="term" value="P:isoprenoid biosynthetic process"/>
    <property type="evidence" value="ECO:0007669"/>
    <property type="project" value="InterPro"/>
</dbReference>
<dbReference type="RefSeq" id="WP_033244217.1">
    <property type="nucleotide sequence ID" value="NZ_JAAXOT010000005.1"/>
</dbReference>
<dbReference type="AlphaFoldDB" id="A0A846YJF2"/>
<name>A0A846YJF2_9NOCA</name>
<evidence type="ECO:0000256" key="2">
    <source>
        <dbReference type="ARBA" id="ARBA00005128"/>
    </source>
</evidence>
<dbReference type="Gene3D" id="1.10.600.10">
    <property type="entry name" value="Farnesyl Diphosphate Synthase"/>
    <property type="match status" value="1"/>
</dbReference>
<dbReference type="Pfam" id="PF00348">
    <property type="entry name" value="polyprenyl_synt"/>
    <property type="match status" value="1"/>
</dbReference>
<proteinExistence type="inferred from homology"/>
<dbReference type="InterPro" id="IPR000092">
    <property type="entry name" value="Polyprenyl_synt"/>
</dbReference>
<accession>A0A846YJF2</accession>
<protein>
    <submittedName>
        <fullName evidence="8">Polyprenyl synthetase family protein</fullName>
    </submittedName>
</protein>
<keyword evidence="6" id="KW-0460">Magnesium</keyword>
<dbReference type="GeneID" id="93503588"/>
<organism evidence="8 9">
    <name type="scientific">Nocardia flavorosea</name>
    <dbReference type="NCBI Taxonomy" id="53429"/>
    <lineage>
        <taxon>Bacteria</taxon>
        <taxon>Bacillati</taxon>
        <taxon>Actinomycetota</taxon>
        <taxon>Actinomycetes</taxon>
        <taxon>Mycobacteriales</taxon>
        <taxon>Nocardiaceae</taxon>
        <taxon>Nocardia</taxon>
    </lineage>
</organism>
<comment type="cofactor">
    <cofactor evidence="1">
        <name>Mg(2+)</name>
        <dbReference type="ChEBI" id="CHEBI:18420"/>
    </cofactor>
</comment>
<dbReference type="GO" id="GO:0046872">
    <property type="term" value="F:metal ion binding"/>
    <property type="evidence" value="ECO:0007669"/>
    <property type="project" value="UniProtKB-KW"/>
</dbReference>
<evidence type="ECO:0000256" key="4">
    <source>
        <dbReference type="ARBA" id="ARBA00022679"/>
    </source>
</evidence>
<evidence type="ECO:0000256" key="5">
    <source>
        <dbReference type="ARBA" id="ARBA00022723"/>
    </source>
</evidence>
<evidence type="ECO:0000256" key="6">
    <source>
        <dbReference type="ARBA" id="ARBA00022842"/>
    </source>
</evidence>
<evidence type="ECO:0000256" key="7">
    <source>
        <dbReference type="RuleBase" id="RU004466"/>
    </source>
</evidence>
<dbReference type="GO" id="GO:0004659">
    <property type="term" value="F:prenyltransferase activity"/>
    <property type="evidence" value="ECO:0007669"/>
    <property type="project" value="InterPro"/>
</dbReference>
<dbReference type="EMBL" id="JAAXOT010000005">
    <property type="protein sequence ID" value="NKY57029.1"/>
    <property type="molecule type" value="Genomic_DNA"/>
</dbReference>
<keyword evidence="4 7" id="KW-0808">Transferase</keyword>
<evidence type="ECO:0000256" key="1">
    <source>
        <dbReference type="ARBA" id="ARBA00001946"/>
    </source>
</evidence>
<dbReference type="CDD" id="cd00685">
    <property type="entry name" value="Trans_IPPS_HT"/>
    <property type="match status" value="1"/>
</dbReference>
<reference evidence="8 9" key="1">
    <citation type="submission" date="2020-04" db="EMBL/GenBank/DDBJ databases">
        <title>MicrobeNet Type strains.</title>
        <authorList>
            <person name="Nicholson A.C."/>
        </authorList>
    </citation>
    <scope>NUCLEOTIDE SEQUENCE [LARGE SCALE GENOMIC DNA]</scope>
    <source>
        <strain evidence="8 9">JCM 3332</strain>
    </source>
</reference>
<evidence type="ECO:0000256" key="3">
    <source>
        <dbReference type="ARBA" id="ARBA00006706"/>
    </source>
</evidence>
<comment type="caution">
    <text evidence="8">The sequence shown here is derived from an EMBL/GenBank/DDBJ whole genome shotgun (WGS) entry which is preliminary data.</text>
</comment>
<dbReference type="SUPFAM" id="SSF48576">
    <property type="entry name" value="Terpenoid synthases"/>
    <property type="match status" value="1"/>
</dbReference>
<sequence>MQFWRKSATIGVVNAQQAAPLSPPTDSDSDDSAWFESWTAQVRAAVRTHVEDFVHARCAEELQANGFEYPSRVLLDFVPGGKSVRPTFMYLGWLCGADESEAALRAAASIELLHGFALLQDDVMDESDTRRGLPAAHVRLARWHEEQGLSGSPARFGESAAVLLGDLCLVWAERMLRESGVEAAALGRVWPRYDAMRAELAVGQLADLVNDAAGVPTLEQVLDIARRKSGNYTVRRPLELGAAMAGCAEPVLEVLCEYGVLIGEAFQLRDDLLGIFGEPSVTGKSADADLRERKATTVVALAEHLAGPSGRARLHDLWQRDTFDDSAVQTARELIVDSGAPQRAEQMIADRVEDARKLLVDSVLDPTVTAALQQMALLCTRRST</sequence>
<dbReference type="PROSITE" id="PS00444">
    <property type="entry name" value="POLYPRENYL_SYNTHASE_2"/>
    <property type="match status" value="1"/>
</dbReference>
<dbReference type="PANTHER" id="PTHR12001:SF85">
    <property type="entry name" value="SHORT CHAIN ISOPRENYL DIPHOSPHATE SYNTHASE"/>
    <property type="match status" value="1"/>
</dbReference>
<dbReference type="Proteomes" id="UP000570678">
    <property type="component" value="Unassembled WGS sequence"/>
</dbReference>
<keyword evidence="5" id="KW-0479">Metal-binding</keyword>
<dbReference type="PROSITE" id="PS00723">
    <property type="entry name" value="POLYPRENYL_SYNTHASE_1"/>
    <property type="match status" value="1"/>
</dbReference>
<dbReference type="InterPro" id="IPR008949">
    <property type="entry name" value="Isoprenoid_synthase_dom_sf"/>
</dbReference>
<dbReference type="InterPro" id="IPR033749">
    <property type="entry name" value="Polyprenyl_synt_CS"/>
</dbReference>
<dbReference type="PANTHER" id="PTHR12001">
    <property type="entry name" value="GERANYLGERANYL PYROPHOSPHATE SYNTHASE"/>
    <property type="match status" value="1"/>
</dbReference>